<keyword evidence="4 6" id="KW-0720">Serine protease</keyword>
<evidence type="ECO:0000259" key="10">
    <source>
        <dbReference type="Pfam" id="PF17766"/>
    </source>
</evidence>
<dbReference type="PROSITE" id="PS51892">
    <property type="entry name" value="SUBTILASE"/>
    <property type="match status" value="1"/>
</dbReference>
<dbReference type="InterPro" id="IPR003137">
    <property type="entry name" value="PA_domain"/>
</dbReference>
<dbReference type="SUPFAM" id="SSF52743">
    <property type="entry name" value="Subtilisin-like"/>
    <property type="match status" value="1"/>
</dbReference>
<evidence type="ECO:0000256" key="5">
    <source>
        <dbReference type="PIRSR" id="PIRSR615500-1"/>
    </source>
</evidence>
<sequence>MAALGVSILLAPGAEASLRTKPEQMVTSQGENGFTEGRYIVVLAEKPAASYDGGLPGLPATRPAKGQKMDARSADVQRYRHHLQSAQNQVAHREGIAIKKSFSTAINAFTAHLSVEQASRLAKDPQVLSVAADGQAAPAYSTLDYLKVDGPDGLWQKQFQGAAAAGKGVVVGVIDSGYTPSNPFFRGEEVKSLGGKTPVVGEPYRTDEGEIQMLKSDGGTFSGDCQAGQGFAGTECNSKVISARYFPDEYLNDVPPEHRAPEELLSPVDVGGHGSHTASTAAGNAAVRTTLGGRDMGVTGGVAPGAKLAIYKTCWQDDDPDTGGCYYSSAVAAIDQAILDGVDVLNYSISGFTDTTSDPVSLAFLSAVSAGIFVSAAGSNNGPGAGTIAHGAPWLTTVAASTFTGQLQGTVEFADGTKFRGASIMAHSVPDTKILLGADAPSGSGNATYCAPGSLAPDVVKGTIVVCDRGGDVDRVVKSAEVKRAGGAGMVLVNLSEGTEDTDQHAVPSVHINIPDSLALKQKVEKNPGIEARLVDHDTTGLPVAPQPQIAGFSSRGPLLTAGSDLLKPDLAAPGVNVLAAISPIASGGAQFGMMSGTSMAAPHVAGFAALALSKHPDWSPATIKSALMTTATDIRNADGSRNGDLFATGSGEVNPAGYLAPGLVYDAGQDDYLGYLQGQGLNLGIEGLKSIAARDMNVPSFAVGSFAGSVEVTRTVTALTPGIFRARADVPGIRVTISPSVLNFDAAGQKKSFKVRFESTGTNLGKFTMGHIVWEGAGHKVTSPVAVRAESLQVASELNFSSADGDGRASVPFTGGVSGAVKARMEGLAKADARPVELVPGPVAEQQDASNAVTTVTVAPGAPLAKFAVVSSSSSADFDLTVRGPDGKERVASTSSASESIVWPDPAPGEYTVMTNLYASPDGAKTKASLEATVLGVDEHVATIEPSPLAVRTGQKSSFDVKWSGLAPGSYLGRVSYDGSSHPTLVDLRITDPAQG</sequence>
<dbReference type="InterPro" id="IPR023828">
    <property type="entry name" value="Peptidase_S8_Ser-AS"/>
</dbReference>
<evidence type="ECO:0000256" key="6">
    <source>
        <dbReference type="PROSITE-ProRule" id="PRU01240"/>
    </source>
</evidence>
<dbReference type="Pfam" id="PF02225">
    <property type="entry name" value="PA"/>
    <property type="match status" value="1"/>
</dbReference>
<dbReference type="InterPro" id="IPR000209">
    <property type="entry name" value="Peptidase_S8/S53_dom"/>
</dbReference>
<dbReference type="PRINTS" id="PR00723">
    <property type="entry name" value="SUBTILISIN"/>
</dbReference>
<comment type="similarity">
    <text evidence="1 6">Belongs to the peptidase S8 family.</text>
</comment>
<evidence type="ECO:0000259" key="9">
    <source>
        <dbReference type="Pfam" id="PF05922"/>
    </source>
</evidence>
<keyword evidence="2 6" id="KW-0645">Protease</keyword>
<dbReference type="PANTHER" id="PTHR10795">
    <property type="entry name" value="PROPROTEIN CONVERTASE SUBTILISIN/KEXIN"/>
    <property type="match status" value="1"/>
</dbReference>
<evidence type="ECO:0000313" key="11">
    <source>
        <dbReference type="EMBL" id="SEB99608.1"/>
    </source>
</evidence>
<evidence type="ECO:0000256" key="3">
    <source>
        <dbReference type="ARBA" id="ARBA00022801"/>
    </source>
</evidence>
<dbReference type="Gene3D" id="3.50.30.30">
    <property type="match status" value="1"/>
</dbReference>
<dbReference type="InterPro" id="IPR045051">
    <property type="entry name" value="SBT"/>
</dbReference>
<dbReference type="InterPro" id="IPR010259">
    <property type="entry name" value="S8pro/Inhibitor_I9"/>
</dbReference>
<dbReference type="InterPro" id="IPR034197">
    <property type="entry name" value="Peptidases_S8_3"/>
</dbReference>
<dbReference type="InterPro" id="IPR015500">
    <property type="entry name" value="Peptidase_S8_subtilisin-rel"/>
</dbReference>
<accession>A0A1H4NXN9</accession>
<keyword evidence="3 6" id="KW-0378">Hydrolase</keyword>
<evidence type="ECO:0000313" key="12">
    <source>
        <dbReference type="Proteomes" id="UP000182652"/>
    </source>
</evidence>
<dbReference type="Gene3D" id="2.60.40.2310">
    <property type="match status" value="1"/>
</dbReference>
<evidence type="ECO:0000259" key="8">
    <source>
        <dbReference type="Pfam" id="PF02225"/>
    </source>
</evidence>
<feature type="active site" description="Charge relay system" evidence="5 6">
    <location>
        <position position="273"/>
    </location>
</feature>
<dbReference type="GO" id="GO:0004252">
    <property type="term" value="F:serine-type endopeptidase activity"/>
    <property type="evidence" value="ECO:0007669"/>
    <property type="project" value="UniProtKB-UniRule"/>
</dbReference>
<dbReference type="Gene3D" id="2.60.120.380">
    <property type="match status" value="1"/>
</dbReference>
<evidence type="ECO:0000256" key="2">
    <source>
        <dbReference type="ARBA" id="ARBA00022670"/>
    </source>
</evidence>
<dbReference type="AlphaFoldDB" id="A0A1H4NXN9"/>
<name>A0A1H4NXN9_9MICC</name>
<dbReference type="CDD" id="cd02120">
    <property type="entry name" value="PA_subtilisin_like"/>
    <property type="match status" value="1"/>
</dbReference>
<evidence type="ECO:0000256" key="1">
    <source>
        <dbReference type="ARBA" id="ARBA00011073"/>
    </source>
</evidence>
<dbReference type="Pfam" id="PF05922">
    <property type="entry name" value="Inhibitor_I9"/>
    <property type="match status" value="1"/>
</dbReference>
<proteinExistence type="inferred from homology"/>
<evidence type="ECO:0000259" key="7">
    <source>
        <dbReference type="Pfam" id="PF00082"/>
    </source>
</evidence>
<dbReference type="PROSITE" id="PS00138">
    <property type="entry name" value="SUBTILASE_SER"/>
    <property type="match status" value="1"/>
</dbReference>
<dbReference type="InterPro" id="IPR036852">
    <property type="entry name" value="Peptidase_S8/S53_dom_sf"/>
</dbReference>
<dbReference type="Pfam" id="PF00082">
    <property type="entry name" value="Peptidase_S8"/>
    <property type="match status" value="1"/>
</dbReference>
<keyword evidence="12" id="KW-1185">Reference proteome</keyword>
<dbReference type="Proteomes" id="UP000182652">
    <property type="component" value="Unassembled WGS sequence"/>
</dbReference>
<gene>
    <name evidence="11" type="ORF">SAMN04489745_1799</name>
</gene>
<dbReference type="CDD" id="cd04852">
    <property type="entry name" value="Peptidases_S8_3"/>
    <property type="match status" value="1"/>
</dbReference>
<feature type="domain" description="Subtilisin-like protease fibronectin type-III" evidence="10">
    <location>
        <begin position="696"/>
        <end position="788"/>
    </location>
</feature>
<dbReference type="Gene3D" id="3.40.50.200">
    <property type="entry name" value="Peptidase S8/S53 domain"/>
    <property type="match status" value="1"/>
</dbReference>
<protein>
    <submittedName>
        <fullName evidence="11">Peptidase inhibitor I9</fullName>
    </submittedName>
</protein>
<feature type="domain" description="PA" evidence="8">
    <location>
        <begin position="447"/>
        <end position="517"/>
    </location>
</feature>
<reference evidence="11 12" key="1">
    <citation type="submission" date="2016-10" db="EMBL/GenBank/DDBJ databases">
        <authorList>
            <person name="de Groot N.N."/>
        </authorList>
    </citation>
    <scope>NUCLEOTIDE SEQUENCE [LARGE SCALE GENOMIC DNA]</scope>
    <source>
        <strain evidence="11 12">DSM 10495</strain>
    </source>
</reference>
<evidence type="ECO:0000256" key="4">
    <source>
        <dbReference type="ARBA" id="ARBA00022825"/>
    </source>
</evidence>
<dbReference type="Gene3D" id="3.30.70.80">
    <property type="entry name" value="Peptidase S8 propeptide/proteinase inhibitor I9"/>
    <property type="match status" value="1"/>
</dbReference>
<feature type="active site" description="Charge relay system" evidence="5 6">
    <location>
        <position position="175"/>
    </location>
</feature>
<feature type="domain" description="Peptidase S8/S53" evidence="7">
    <location>
        <begin position="166"/>
        <end position="651"/>
    </location>
</feature>
<dbReference type="InterPro" id="IPR041469">
    <property type="entry name" value="Subtilisin-like_FN3"/>
</dbReference>
<organism evidence="11 12">
    <name type="scientific">Arthrobacter woluwensis</name>
    <dbReference type="NCBI Taxonomy" id="156980"/>
    <lineage>
        <taxon>Bacteria</taxon>
        <taxon>Bacillati</taxon>
        <taxon>Actinomycetota</taxon>
        <taxon>Actinomycetes</taxon>
        <taxon>Micrococcales</taxon>
        <taxon>Micrococcaceae</taxon>
        <taxon>Arthrobacter</taxon>
    </lineage>
</organism>
<dbReference type="STRING" id="156980.SAMN04489745_1799"/>
<feature type="active site" description="Charge relay system" evidence="5 6">
    <location>
        <position position="599"/>
    </location>
</feature>
<dbReference type="Pfam" id="PF17766">
    <property type="entry name" value="fn3_6"/>
    <property type="match status" value="1"/>
</dbReference>
<feature type="domain" description="Inhibitor I9" evidence="9">
    <location>
        <begin position="38"/>
        <end position="133"/>
    </location>
</feature>
<dbReference type="GO" id="GO:0006508">
    <property type="term" value="P:proteolysis"/>
    <property type="evidence" value="ECO:0007669"/>
    <property type="project" value="UniProtKB-KW"/>
</dbReference>
<dbReference type="EMBL" id="FNSN01000003">
    <property type="protein sequence ID" value="SEB99608.1"/>
    <property type="molecule type" value="Genomic_DNA"/>
</dbReference>
<dbReference type="InterPro" id="IPR037045">
    <property type="entry name" value="S8pro/Inhibitor_I9_sf"/>
</dbReference>